<evidence type="ECO:0000256" key="1">
    <source>
        <dbReference type="SAM" id="MobiDB-lite"/>
    </source>
</evidence>
<dbReference type="GeneID" id="55973188"/>
<feature type="compositionally biased region" description="Basic and acidic residues" evidence="1">
    <location>
        <begin position="367"/>
        <end position="376"/>
    </location>
</feature>
<feature type="compositionally biased region" description="Acidic residues" evidence="1">
    <location>
        <begin position="155"/>
        <end position="167"/>
    </location>
</feature>
<dbReference type="InterPro" id="IPR008984">
    <property type="entry name" value="SMAD_FHA_dom_sf"/>
</dbReference>
<feature type="compositionally biased region" description="Acidic residues" evidence="1">
    <location>
        <begin position="302"/>
        <end position="321"/>
    </location>
</feature>
<reference evidence="4" key="1">
    <citation type="submission" date="2020-03" db="EMBL/GenBank/DDBJ databases">
        <title>Site-based positive gene gene selection in Geosmithia morbida across the United States reveals a broad range of putative effectors and factors for local host and environmental adapation.</title>
        <authorList>
            <person name="Onufrak A."/>
            <person name="Murdoch R.W."/>
            <person name="Gazis R."/>
            <person name="Huff M."/>
            <person name="Staton M."/>
            <person name="Klingeman W."/>
            <person name="Hadziabdic D."/>
        </authorList>
    </citation>
    <scope>NUCLEOTIDE SEQUENCE</scope>
    <source>
        <strain evidence="4">1262</strain>
    </source>
</reference>
<dbReference type="OrthoDB" id="4096268at2759"/>
<feature type="compositionally biased region" description="Acidic residues" evidence="1">
    <location>
        <begin position="262"/>
        <end position="290"/>
    </location>
</feature>
<dbReference type="Proteomes" id="UP000749293">
    <property type="component" value="Unassembled WGS sequence"/>
</dbReference>
<dbReference type="RefSeq" id="XP_035321310.1">
    <property type="nucleotide sequence ID" value="XM_035468930.1"/>
</dbReference>
<evidence type="ECO:0000256" key="2">
    <source>
        <dbReference type="SAM" id="Phobius"/>
    </source>
</evidence>
<feature type="domain" description="FHA" evidence="3">
    <location>
        <begin position="40"/>
        <end position="100"/>
    </location>
</feature>
<feature type="region of interest" description="Disordered" evidence="1">
    <location>
        <begin position="476"/>
        <end position="507"/>
    </location>
</feature>
<keyword evidence="2" id="KW-1133">Transmembrane helix</keyword>
<feature type="compositionally biased region" description="Polar residues" evidence="1">
    <location>
        <begin position="618"/>
        <end position="630"/>
    </location>
</feature>
<dbReference type="Gene3D" id="2.60.200.20">
    <property type="match status" value="1"/>
</dbReference>
<dbReference type="InterPro" id="IPR000253">
    <property type="entry name" value="FHA_dom"/>
</dbReference>
<dbReference type="SUPFAM" id="SSF49879">
    <property type="entry name" value="SMAD/FHA domain"/>
    <property type="match status" value="1"/>
</dbReference>
<dbReference type="AlphaFoldDB" id="A0A9P5D0E9"/>
<organism evidence="4 5">
    <name type="scientific">Geosmithia morbida</name>
    <dbReference type="NCBI Taxonomy" id="1094350"/>
    <lineage>
        <taxon>Eukaryota</taxon>
        <taxon>Fungi</taxon>
        <taxon>Dikarya</taxon>
        <taxon>Ascomycota</taxon>
        <taxon>Pezizomycotina</taxon>
        <taxon>Sordariomycetes</taxon>
        <taxon>Hypocreomycetidae</taxon>
        <taxon>Hypocreales</taxon>
        <taxon>Bionectriaceae</taxon>
        <taxon>Geosmithia</taxon>
    </lineage>
</organism>
<accession>A0A9P5D0E9</accession>
<dbReference type="PANTHER" id="PTHR15715">
    <property type="entry name" value="CENTROSOMAL PROTEIN OF 170 KDA"/>
    <property type="match status" value="1"/>
</dbReference>
<feature type="compositionally biased region" description="Basic and acidic residues" evidence="1">
    <location>
        <begin position="562"/>
        <end position="582"/>
    </location>
</feature>
<feature type="region of interest" description="Disordered" evidence="1">
    <location>
        <begin position="139"/>
        <end position="167"/>
    </location>
</feature>
<dbReference type="GO" id="GO:0005737">
    <property type="term" value="C:cytoplasm"/>
    <property type="evidence" value="ECO:0007669"/>
    <property type="project" value="TreeGrafter"/>
</dbReference>
<name>A0A9P5D0E9_9HYPO</name>
<keyword evidence="2" id="KW-0472">Membrane</keyword>
<gene>
    <name evidence="4" type="ORF">GMORB2_6965</name>
</gene>
<dbReference type="Pfam" id="PF00498">
    <property type="entry name" value="FHA"/>
    <property type="match status" value="1"/>
</dbReference>
<evidence type="ECO:0000313" key="4">
    <source>
        <dbReference type="EMBL" id="KAF4122658.1"/>
    </source>
</evidence>
<comment type="caution">
    <text evidence="4">The sequence shown here is derived from an EMBL/GenBank/DDBJ whole genome shotgun (WGS) entry which is preliminary data.</text>
</comment>
<feature type="compositionally biased region" description="Polar residues" evidence="1">
    <location>
        <begin position="530"/>
        <end position="546"/>
    </location>
</feature>
<feature type="compositionally biased region" description="Polar residues" evidence="1">
    <location>
        <begin position="343"/>
        <end position="359"/>
    </location>
</feature>
<dbReference type="InterPro" id="IPR051176">
    <property type="entry name" value="Cent_Immune-Sig_Mod"/>
</dbReference>
<keyword evidence="2" id="KW-0812">Transmembrane</keyword>
<evidence type="ECO:0000259" key="3">
    <source>
        <dbReference type="PROSITE" id="PS50006"/>
    </source>
</evidence>
<feature type="compositionally biased region" description="Low complexity" evidence="1">
    <location>
        <begin position="292"/>
        <end position="301"/>
    </location>
</feature>
<feature type="compositionally biased region" description="Low complexity" evidence="1">
    <location>
        <begin position="548"/>
        <end position="559"/>
    </location>
</feature>
<evidence type="ECO:0000313" key="5">
    <source>
        <dbReference type="Proteomes" id="UP000749293"/>
    </source>
</evidence>
<dbReference type="PANTHER" id="PTHR15715:SF37">
    <property type="entry name" value="LD47843P"/>
    <property type="match status" value="1"/>
</dbReference>
<dbReference type="PROSITE" id="PS50006">
    <property type="entry name" value="FHA_DOMAIN"/>
    <property type="match status" value="1"/>
</dbReference>
<dbReference type="EMBL" id="JAANYQ010000008">
    <property type="protein sequence ID" value="KAF4122658.1"/>
    <property type="molecule type" value="Genomic_DNA"/>
</dbReference>
<feature type="region of interest" description="Disordered" evidence="1">
    <location>
        <begin position="523"/>
        <end position="636"/>
    </location>
</feature>
<keyword evidence="5" id="KW-1185">Reference proteome</keyword>
<sequence length="668" mass="71464">MSTSSPSGQQEVIVRLNTLSNTTAKVRHRRIVLSKETPVVSIGRTSKRRSLFEAAETNGYFDCPVMSRHHAELRIYANMKEVVLEDVGSLHGTYQNGTRLATRIPRILYSGDIVTFGMSIDRGSEKFSPYEVKVDIDWRHSPPQDKPVTYRVPDESDVEDESDDDDGVEMSYSKQVMQNNNFRPAHLSEFAIDLISNPSEPHPSDSESPCKSAQIMDLTSDEVSGVTTVDLDEAPEEEPVTKSPKKSSQETPVPGAFKDYDDGSSDDNDDDDDGDDQSSQDEQANEDDFVTDNSDSSPSSDSESDTFPYEEDPFSLGEEDQAEKAATFTEYDEFSVDAKESPVSYNPWVSSSSPVQAATSEIEEQDIPDKEPVSVDEQAKAAASTDKLIRPVGGLFSNLAALCPDDHRALSLGAPPTIERDSGACGLSLSPATPDIRTSLPAIGKGFQHFSASPHAGTSSTAEALGSMTGKIEAQLPRDAKGSPGVDPLTAGAGMHNDGLGQPDVNMLDSARTFDDVPARANPEAAEKPTVQQPQQSNQSSGTDVNGTAPATIAPSTTATKRKADEISAASREEKVALERAQYRAATDPAQDSAKATEDAPVPAPEATMAVEPRSALGSVTQSPTAISTSHDMDRPTKRFRRAVEVIGYAAIGGAAVVSALIMTAPAL</sequence>
<feature type="region of interest" description="Disordered" evidence="1">
    <location>
        <begin position="229"/>
        <end position="376"/>
    </location>
</feature>
<feature type="transmembrane region" description="Helical" evidence="2">
    <location>
        <begin position="643"/>
        <end position="665"/>
    </location>
</feature>
<dbReference type="SMART" id="SM00240">
    <property type="entry name" value="FHA"/>
    <property type="match status" value="1"/>
</dbReference>
<proteinExistence type="predicted"/>
<protein>
    <submittedName>
        <fullName evidence="4">Forkhead associated (FHA) domain, binds pSer, pThr, pTyr</fullName>
    </submittedName>
</protein>